<organism evidence="4">
    <name type="scientific">Gibberella zeae</name>
    <name type="common">Wheat head blight fungus</name>
    <name type="synonym">Fusarium graminearum</name>
    <dbReference type="NCBI Taxonomy" id="5518"/>
    <lineage>
        <taxon>Eukaryota</taxon>
        <taxon>Fungi</taxon>
        <taxon>Dikarya</taxon>
        <taxon>Ascomycota</taxon>
        <taxon>Pezizomycotina</taxon>
        <taxon>Sordariomycetes</taxon>
        <taxon>Hypocreomycetidae</taxon>
        <taxon>Hypocreales</taxon>
        <taxon>Nectriaceae</taxon>
        <taxon>Fusarium</taxon>
    </lineage>
</organism>
<feature type="domain" description="C2H2-type" evidence="2">
    <location>
        <begin position="1007"/>
        <end position="1034"/>
    </location>
</feature>
<name>A0A4E9E9Q8_GIBZA</name>
<keyword evidence="1" id="KW-0862">Zinc</keyword>
<evidence type="ECO:0000256" key="1">
    <source>
        <dbReference type="PROSITE-ProRule" id="PRU00042"/>
    </source>
</evidence>
<dbReference type="PROSITE" id="PS50157">
    <property type="entry name" value="ZINC_FINGER_C2H2_2"/>
    <property type="match status" value="1"/>
</dbReference>
<dbReference type="EMBL" id="CAJPIJ010000078">
    <property type="protein sequence ID" value="CAG1969106.1"/>
    <property type="molecule type" value="Genomic_DNA"/>
</dbReference>
<dbReference type="Proteomes" id="UP000746612">
    <property type="component" value="Unassembled WGS sequence"/>
</dbReference>
<protein>
    <recommendedName>
        <fullName evidence="2">C2H2-type domain-containing protein</fullName>
    </recommendedName>
</protein>
<evidence type="ECO:0000313" key="3">
    <source>
        <dbReference type="EMBL" id="CAG1969106.1"/>
    </source>
</evidence>
<accession>A0A4E9E9Q8</accession>
<gene>
    <name evidence="4" type="ORF">FUG_LOCUS331720</name>
    <name evidence="3" type="ORF">MDCFG202_LOCUS63653</name>
</gene>
<dbReference type="AlphaFoldDB" id="A0A4E9E9Q8"/>
<keyword evidence="1" id="KW-0863">Zinc-finger</keyword>
<dbReference type="GO" id="GO:0008270">
    <property type="term" value="F:zinc ion binding"/>
    <property type="evidence" value="ECO:0007669"/>
    <property type="project" value="UniProtKB-KW"/>
</dbReference>
<evidence type="ECO:0000259" key="2">
    <source>
        <dbReference type="PROSITE" id="PS50157"/>
    </source>
</evidence>
<dbReference type="InterPro" id="IPR013087">
    <property type="entry name" value="Znf_C2H2_type"/>
</dbReference>
<dbReference type="EMBL" id="CAAKMV010000137">
    <property type="protein sequence ID" value="VIO59139.1"/>
    <property type="molecule type" value="Genomic_DNA"/>
</dbReference>
<proteinExistence type="predicted"/>
<evidence type="ECO:0000313" key="4">
    <source>
        <dbReference type="EMBL" id="VIO59139.1"/>
    </source>
</evidence>
<sequence>MDCDLNSSSLLTLPLEILTMIFEQAPLVDKVMLATSCKRMLAIGRLCKLSVPDRKYHGAPWSLQSKFVGVSSMSHQPTAIAMSIPINIPAQPLHRQRSPLDSSPFPEDEGPYMGYTETFENGHIYRAVSSGSGRFVAAGPQSNLPSMSFVVEKERASNMITIKFRSRDLKQVICQVLGHKIVPPLQLALSIDQVLQHYDSLRAELDSLADNHPYDDTTKEMHLLVDDLLLERSLYDGSNMGRLRQQGVVTPTLLRDIHQRNMDLGVNDLEECFQLGEISEEDSNEFLETQNAQIGKFARTGNLDLLSGFCEPLLRSNDIRIIYDAGLLSQILDRGFFDIYVYILDLVERTRSMEGDMPNPDYPDITYDPLCVAIRLGHCPAVRALICNKLDTFEGRIEDAVGHSDRVFTPLLAAILWQQVAVIRLLLREGPLYHSELVKANNFAVEMGFTDILDVLADLPKPKTSAHEAMSAKYPVPRPPQFLPTGRYSPYQRPFFRPSGGNSSISGISSALSGSLQEQMTKTTPTPFMSHPTSPGTSSVTVSSPRGPDFCISPQDLSISQILSPVLSPQFDPPSVLSTQAWLSQDSYSTIHEVIERSMLLEFTRSYKRRSHLGHSSMFRLKQSCRRIKEFCDQRGDVGEYGVIQDHCINPTSVSRSGLNHLRNILRNQAPPGLAPVLQALLVADALIYQLPDSRERDIEFTQDLYRWKVVALERELDRKMFDELVRAIWKTECIPPNTLPASQEDALRFGELARDLVSVTHIKPPDLKPVGTRIRAVQRKIQGCHKGSPNVEMMVLPGPESTTARGDSAPDLHVVEPRVVLLLQSVALNVLFATSSAIQDVEDSGSFQHLFGAPASINRSTAIVEDYLSFDGNNYASYDSGIGMETPLEHPMSPWMLAMKDDHMAQESLYQPEEAQDALNLDPALLSFGDNSLMLIEQQETGIFFDDILTPPAQDTATMLSFETQLPQASTQRTEYKDFRATPSNIDWLGERTIPQQECSMRTANMSCPDCGKVLSSKSNLGKHERTACPKKPPIKMPCRFSRSGCDNKSSTGWNKANHERYWCRYNPNRERRT</sequence>
<reference evidence="4" key="1">
    <citation type="submission" date="2019-04" db="EMBL/GenBank/DDBJ databases">
        <authorList>
            <person name="Melise S."/>
            <person name="Noan J."/>
            <person name="Okalmin O."/>
        </authorList>
    </citation>
    <scope>NUCLEOTIDE SEQUENCE</scope>
    <source>
        <strain evidence="4">FN9</strain>
    </source>
</reference>
<reference evidence="3" key="2">
    <citation type="submission" date="2021-03" db="EMBL/GenBank/DDBJ databases">
        <authorList>
            <person name="Alouane T."/>
            <person name="Langin T."/>
            <person name="Bonhomme L."/>
        </authorList>
    </citation>
    <scope>NUCLEOTIDE SEQUENCE</scope>
    <source>
        <strain evidence="3">MDC_Fg202</strain>
    </source>
</reference>
<keyword evidence="1" id="KW-0479">Metal-binding</keyword>